<gene>
    <name evidence="1" type="ORF">NTEN_LOCUS10912</name>
</gene>
<name>A0A6H5GR48_9HEMI</name>
<dbReference type="Proteomes" id="UP000479000">
    <property type="component" value="Unassembled WGS sequence"/>
</dbReference>
<reference evidence="1 2" key="1">
    <citation type="submission" date="2020-02" db="EMBL/GenBank/DDBJ databases">
        <authorList>
            <person name="Ferguson B K."/>
        </authorList>
    </citation>
    <scope>NUCLEOTIDE SEQUENCE [LARGE SCALE GENOMIC DNA]</scope>
</reference>
<organism evidence="1 2">
    <name type="scientific">Nesidiocoris tenuis</name>
    <dbReference type="NCBI Taxonomy" id="355587"/>
    <lineage>
        <taxon>Eukaryota</taxon>
        <taxon>Metazoa</taxon>
        <taxon>Ecdysozoa</taxon>
        <taxon>Arthropoda</taxon>
        <taxon>Hexapoda</taxon>
        <taxon>Insecta</taxon>
        <taxon>Pterygota</taxon>
        <taxon>Neoptera</taxon>
        <taxon>Paraneoptera</taxon>
        <taxon>Hemiptera</taxon>
        <taxon>Heteroptera</taxon>
        <taxon>Panheteroptera</taxon>
        <taxon>Cimicomorpha</taxon>
        <taxon>Miridae</taxon>
        <taxon>Dicyphina</taxon>
        <taxon>Nesidiocoris</taxon>
    </lineage>
</organism>
<sequence length="244" mass="27488">MEGARLVNRPMSAAAAASALVIVDGATTIPNSNSKTIVFHERSTRVRSSIKIPARPTANFFLPEQYSSFDPLSKPRELSSEDRVVCTLRWSERISRKTKNACYSYQLDLLSTSPGAPDFFRYLLGQCLQDPWGYQAEPGFYCWASLQPPATRNDLMVYNSRAMVPVKVREGEQTCRLPARTEPELIANTLESKHRIHSARARGRRKKGDKLEPGSILRRLIALQRGTTLNNESIQCQQIEDIPH</sequence>
<keyword evidence="2" id="KW-1185">Reference proteome</keyword>
<dbReference type="EMBL" id="CADCXU010016406">
    <property type="protein sequence ID" value="CAB0005435.1"/>
    <property type="molecule type" value="Genomic_DNA"/>
</dbReference>
<evidence type="ECO:0000313" key="2">
    <source>
        <dbReference type="Proteomes" id="UP000479000"/>
    </source>
</evidence>
<dbReference type="AlphaFoldDB" id="A0A6H5GR48"/>
<proteinExistence type="predicted"/>
<evidence type="ECO:0000313" key="1">
    <source>
        <dbReference type="EMBL" id="CAB0005435.1"/>
    </source>
</evidence>
<accession>A0A6H5GR48</accession>
<protein>
    <submittedName>
        <fullName evidence="1">Uncharacterized protein</fullName>
    </submittedName>
</protein>